<dbReference type="AlphaFoldDB" id="A0A915PL40"/>
<keyword evidence="1" id="KW-1185">Reference proteome</keyword>
<accession>A0A915PL40</accession>
<dbReference type="Proteomes" id="UP000887581">
    <property type="component" value="Unplaced"/>
</dbReference>
<proteinExistence type="predicted"/>
<evidence type="ECO:0000313" key="1">
    <source>
        <dbReference type="Proteomes" id="UP000887581"/>
    </source>
</evidence>
<protein>
    <submittedName>
        <fullName evidence="2">Aminotransferase-like plant mobile domain-containing protein</fullName>
    </submittedName>
</protein>
<sequence>MLIDWLRECTWYVDALDTWACRVRRRAERVNILIIGWIHRWIFLLPMFEHSRFSPVVCESPTGALICSLARTSVAFTHCCIDSVRDVAPFSKLPLYLVESDGRLIEVE</sequence>
<reference evidence="2" key="1">
    <citation type="submission" date="2022-11" db="UniProtKB">
        <authorList>
            <consortium name="WormBaseParasite"/>
        </authorList>
    </citation>
    <scope>IDENTIFICATION</scope>
</reference>
<name>A0A915PL40_9BILA</name>
<organism evidence="1 2">
    <name type="scientific">Setaria digitata</name>
    <dbReference type="NCBI Taxonomy" id="48799"/>
    <lineage>
        <taxon>Eukaryota</taxon>
        <taxon>Metazoa</taxon>
        <taxon>Ecdysozoa</taxon>
        <taxon>Nematoda</taxon>
        <taxon>Chromadorea</taxon>
        <taxon>Rhabditida</taxon>
        <taxon>Spirurina</taxon>
        <taxon>Spiruromorpha</taxon>
        <taxon>Filarioidea</taxon>
        <taxon>Setariidae</taxon>
        <taxon>Setaria</taxon>
    </lineage>
</organism>
<evidence type="ECO:0000313" key="2">
    <source>
        <dbReference type="WBParaSite" id="sdigi.contig223.g6326.t1"/>
    </source>
</evidence>
<dbReference type="WBParaSite" id="sdigi.contig223.g6326.t1">
    <property type="protein sequence ID" value="sdigi.contig223.g6326.t1"/>
    <property type="gene ID" value="sdigi.contig223.g6326"/>
</dbReference>